<protein>
    <submittedName>
        <fullName evidence="1">Uncharacterized protein</fullName>
    </submittedName>
</protein>
<reference evidence="1 2" key="1">
    <citation type="journal article" date="2015" name="Genome Biol.">
        <title>Comparative genomics of Steinernema reveals deeply conserved gene regulatory networks.</title>
        <authorList>
            <person name="Dillman A.R."/>
            <person name="Macchietto M."/>
            <person name="Porter C.F."/>
            <person name="Rogers A."/>
            <person name="Williams B."/>
            <person name="Antoshechkin I."/>
            <person name="Lee M.M."/>
            <person name="Goodwin Z."/>
            <person name="Lu X."/>
            <person name="Lewis E.E."/>
            <person name="Goodrich-Blair H."/>
            <person name="Stock S.P."/>
            <person name="Adams B.J."/>
            <person name="Sternberg P.W."/>
            <person name="Mortazavi A."/>
        </authorList>
    </citation>
    <scope>NUCLEOTIDE SEQUENCE [LARGE SCALE GENOMIC DNA]</scope>
    <source>
        <strain evidence="1 2">ALL</strain>
    </source>
</reference>
<gene>
    <name evidence="1" type="ORF">L596_027147</name>
</gene>
<evidence type="ECO:0000313" key="2">
    <source>
        <dbReference type="Proteomes" id="UP000298663"/>
    </source>
</evidence>
<sequence length="245" mass="28764">MTTFSSPQLAQQVLDHLSRRNKKRLGAKELFFLLGIDFLSPFFTGDDRYVDLLSILLANTDHLSMRLLRCAKELLSAAARRNYAKVNRFEYFHVVVSLSVMLQNDRGQNYTLWTDAGYAKVERRFLDLLEECRRVTKINLDANLPIFSCLTSLLSHFLRHGEPRGLTLPEYLNTLTGMLWTRKPKLLASRKPDEPQKYIRSAYFWKVNRKPQPENRLWKLITKNGFDRKTRTSFYQICSICCRDF</sequence>
<organism evidence="1 2">
    <name type="scientific">Steinernema carpocapsae</name>
    <name type="common">Entomopathogenic nematode</name>
    <dbReference type="NCBI Taxonomy" id="34508"/>
    <lineage>
        <taxon>Eukaryota</taxon>
        <taxon>Metazoa</taxon>
        <taxon>Ecdysozoa</taxon>
        <taxon>Nematoda</taxon>
        <taxon>Chromadorea</taxon>
        <taxon>Rhabditida</taxon>
        <taxon>Tylenchina</taxon>
        <taxon>Panagrolaimomorpha</taxon>
        <taxon>Strongyloidoidea</taxon>
        <taxon>Steinernematidae</taxon>
        <taxon>Steinernema</taxon>
    </lineage>
</organism>
<reference evidence="1 2" key="2">
    <citation type="journal article" date="2019" name="G3 (Bethesda)">
        <title>Hybrid Assembly of the Genome of the Entomopathogenic Nematode Steinernema carpocapsae Identifies the X-Chromosome.</title>
        <authorList>
            <person name="Serra L."/>
            <person name="Macchietto M."/>
            <person name="Macias-Munoz A."/>
            <person name="McGill C.J."/>
            <person name="Rodriguez I.M."/>
            <person name="Rodriguez B."/>
            <person name="Murad R."/>
            <person name="Mortazavi A."/>
        </authorList>
    </citation>
    <scope>NUCLEOTIDE SEQUENCE [LARGE SCALE GENOMIC DNA]</scope>
    <source>
        <strain evidence="1 2">ALL</strain>
    </source>
</reference>
<proteinExistence type="predicted"/>
<dbReference type="EMBL" id="AZBU02000010">
    <property type="protein sequence ID" value="TKR63302.1"/>
    <property type="molecule type" value="Genomic_DNA"/>
</dbReference>
<accession>A0A4U5M3L3</accession>
<dbReference type="Proteomes" id="UP000298663">
    <property type="component" value="Unassembled WGS sequence"/>
</dbReference>
<dbReference type="AlphaFoldDB" id="A0A4U5M3L3"/>
<name>A0A4U5M3L3_STECR</name>
<evidence type="ECO:0000313" key="1">
    <source>
        <dbReference type="EMBL" id="TKR63302.1"/>
    </source>
</evidence>
<keyword evidence="2" id="KW-1185">Reference proteome</keyword>
<comment type="caution">
    <text evidence="1">The sequence shown here is derived from an EMBL/GenBank/DDBJ whole genome shotgun (WGS) entry which is preliminary data.</text>
</comment>